<dbReference type="PANTHER" id="PTHR12128">
    <property type="entry name" value="DIHYDRODIPICOLINATE SYNTHASE"/>
    <property type="match status" value="1"/>
</dbReference>
<dbReference type="HAMAP" id="MF_00418">
    <property type="entry name" value="DapA"/>
    <property type="match status" value="1"/>
</dbReference>
<dbReference type="CDD" id="cd00950">
    <property type="entry name" value="DHDPS"/>
    <property type="match status" value="1"/>
</dbReference>
<evidence type="ECO:0000256" key="7">
    <source>
        <dbReference type="ARBA" id="ARBA00022915"/>
    </source>
</evidence>
<dbReference type="NCBIfam" id="TIGR00674">
    <property type="entry name" value="dapA"/>
    <property type="match status" value="1"/>
</dbReference>
<keyword evidence="10 12" id="KW-0704">Schiff base</keyword>
<dbReference type="GO" id="GO:0008840">
    <property type="term" value="F:4-hydroxy-tetrahydrodipicolinate synthase activity"/>
    <property type="evidence" value="ECO:0007669"/>
    <property type="project" value="UniProtKB-UniRule"/>
</dbReference>
<comment type="subunit">
    <text evidence="12">Homotetramer; dimer of dimers.</text>
</comment>
<evidence type="ECO:0000256" key="14">
    <source>
        <dbReference type="PIRSR" id="PIRSR001365-1"/>
    </source>
</evidence>
<feature type="binding site" evidence="12 15">
    <location>
        <position position="48"/>
    </location>
    <ligand>
        <name>pyruvate</name>
        <dbReference type="ChEBI" id="CHEBI:15361"/>
    </ligand>
</feature>
<dbReference type="PANTHER" id="PTHR12128:SF66">
    <property type="entry name" value="4-HYDROXY-2-OXOGLUTARATE ALDOLASE, MITOCHONDRIAL"/>
    <property type="match status" value="1"/>
</dbReference>
<dbReference type="GO" id="GO:0005829">
    <property type="term" value="C:cytosol"/>
    <property type="evidence" value="ECO:0007669"/>
    <property type="project" value="TreeGrafter"/>
</dbReference>
<evidence type="ECO:0000256" key="13">
    <source>
        <dbReference type="PIRNR" id="PIRNR001365"/>
    </source>
</evidence>
<comment type="function">
    <text evidence="1 12">Catalyzes the condensation of (S)-aspartate-beta-semialdehyde [(S)-ASA] and pyruvate to 4-hydroxy-tetrahydrodipicolinate (HTPA).</text>
</comment>
<evidence type="ECO:0000256" key="6">
    <source>
        <dbReference type="ARBA" id="ARBA00022605"/>
    </source>
</evidence>
<dbReference type="SMART" id="SM01130">
    <property type="entry name" value="DHDPS"/>
    <property type="match status" value="1"/>
</dbReference>
<dbReference type="PIRSF" id="PIRSF001365">
    <property type="entry name" value="DHDPS"/>
    <property type="match status" value="1"/>
</dbReference>
<name>A0AAE3QW95_9BACT</name>
<dbReference type="EC" id="4.3.3.7" evidence="4 12"/>
<dbReference type="SUPFAM" id="SSF51569">
    <property type="entry name" value="Aldolase"/>
    <property type="match status" value="1"/>
</dbReference>
<evidence type="ECO:0000256" key="11">
    <source>
        <dbReference type="ARBA" id="ARBA00047836"/>
    </source>
</evidence>
<dbReference type="AlphaFoldDB" id="A0AAE3QW95"/>
<gene>
    <name evidence="12 16" type="primary">dapA</name>
    <name evidence="16" type="ORF">QNI16_37230</name>
</gene>
<dbReference type="InterPro" id="IPR013785">
    <property type="entry name" value="Aldolase_TIM"/>
</dbReference>
<comment type="similarity">
    <text evidence="3 12 13">Belongs to the DapA family.</text>
</comment>
<evidence type="ECO:0000313" key="17">
    <source>
        <dbReference type="Proteomes" id="UP001241110"/>
    </source>
</evidence>
<keyword evidence="6 12" id="KW-0028">Amino-acid biosynthesis</keyword>
<dbReference type="RefSeq" id="WP_313989586.1">
    <property type="nucleotide sequence ID" value="NZ_JASJOS010000030.1"/>
</dbReference>
<feature type="site" description="Part of a proton relay during catalysis" evidence="12">
    <location>
        <position position="47"/>
    </location>
</feature>
<organism evidence="16 17">
    <name type="scientific">Xanthocytophaga flava</name>
    <dbReference type="NCBI Taxonomy" id="3048013"/>
    <lineage>
        <taxon>Bacteria</taxon>
        <taxon>Pseudomonadati</taxon>
        <taxon>Bacteroidota</taxon>
        <taxon>Cytophagia</taxon>
        <taxon>Cytophagales</taxon>
        <taxon>Rhodocytophagaceae</taxon>
        <taxon>Xanthocytophaga</taxon>
    </lineage>
</organism>
<feature type="site" description="Part of a proton relay during catalysis" evidence="12">
    <location>
        <position position="110"/>
    </location>
</feature>
<reference evidence="16" key="1">
    <citation type="submission" date="2023-05" db="EMBL/GenBank/DDBJ databases">
        <authorList>
            <person name="Zhang X."/>
        </authorList>
    </citation>
    <scope>NUCLEOTIDE SEQUENCE</scope>
    <source>
        <strain evidence="16">YF14B1</strain>
    </source>
</reference>
<comment type="catalytic activity">
    <reaction evidence="11 12">
        <text>L-aspartate 4-semialdehyde + pyruvate = (2S,4S)-4-hydroxy-2,3,4,5-tetrahydrodipicolinate + H2O + H(+)</text>
        <dbReference type="Rhea" id="RHEA:34171"/>
        <dbReference type="ChEBI" id="CHEBI:15361"/>
        <dbReference type="ChEBI" id="CHEBI:15377"/>
        <dbReference type="ChEBI" id="CHEBI:15378"/>
        <dbReference type="ChEBI" id="CHEBI:67139"/>
        <dbReference type="ChEBI" id="CHEBI:537519"/>
        <dbReference type="EC" id="4.3.3.7"/>
    </reaction>
</comment>
<dbReference type="Pfam" id="PF00701">
    <property type="entry name" value="DHDPS"/>
    <property type="match status" value="1"/>
</dbReference>
<dbReference type="GO" id="GO:0009089">
    <property type="term" value="P:lysine biosynthetic process via diaminopimelate"/>
    <property type="evidence" value="ECO:0007669"/>
    <property type="project" value="UniProtKB-UniRule"/>
</dbReference>
<protein>
    <recommendedName>
        <fullName evidence="4 12">4-hydroxy-tetrahydrodipicolinate synthase</fullName>
        <shortName evidence="12">HTPA synthase</shortName>
        <ecNumber evidence="4 12">4.3.3.7</ecNumber>
    </recommendedName>
</protein>
<keyword evidence="8 12" id="KW-0457">Lysine biosynthesis</keyword>
<dbReference type="InterPro" id="IPR002220">
    <property type="entry name" value="DapA-like"/>
</dbReference>
<evidence type="ECO:0000256" key="4">
    <source>
        <dbReference type="ARBA" id="ARBA00012086"/>
    </source>
</evidence>
<evidence type="ECO:0000256" key="1">
    <source>
        <dbReference type="ARBA" id="ARBA00003294"/>
    </source>
</evidence>
<dbReference type="Proteomes" id="UP001241110">
    <property type="component" value="Unassembled WGS sequence"/>
</dbReference>
<evidence type="ECO:0000256" key="2">
    <source>
        <dbReference type="ARBA" id="ARBA00005120"/>
    </source>
</evidence>
<comment type="pathway">
    <text evidence="2 12">Amino-acid biosynthesis; L-lysine biosynthesis via DAP pathway; (S)-tetrahydrodipicolinate from L-aspartate: step 3/4.</text>
</comment>
<evidence type="ECO:0000256" key="9">
    <source>
        <dbReference type="ARBA" id="ARBA00023239"/>
    </source>
</evidence>
<proteinExistence type="inferred from homology"/>
<sequence>MNTKFYGTGVALVTPFQEDLSVDFPALERLLEHTISGGVDYLVVMGTTGESATVTKAERKEILNFVRDYNAGRLPIVYGIGGNNTASLLDTIQETDFKDVDAILSVSPYYNKPTQRGIMAHYETVANASPVPVILYNVPGRTASNLTAASTLVLAQHKNIIGVKEASGDMSQGIEIARDKPADFLFLAGDDMLTVPMTTFGAKGVISVIANALPQLFTRMVNEALTGNYTQAMPYLFQLSRINDLMYEEGNPVGVKSALKSLGICEDRVRLPLVSASDSLTARIKQTLASMQLPEFA</sequence>
<evidence type="ECO:0000256" key="5">
    <source>
        <dbReference type="ARBA" id="ARBA00022490"/>
    </source>
</evidence>
<dbReference type="InterPro" id="IPR020625">
    <property type="entry name" value="Schiff_base-form_aldolases_AS"/>
</dbReference>
<dbReference type="PRINTS" id="PR00146">
    <property type="entry name" value="DHPICSNTHASE"/>
</dbReference>
<feature type="active site" description="Proton donor/acceptor" evidence="12 14">
    <location>
        <position position="136"/>
    </location>
</feature>
<evidence type="ECO:0000256" key="12">
    <source>
        <dbReference type="HAMAP-Rule" id="MF_00418"/>
    </source>
</evidence>
<comment type="caution">
    <text evidence="16">The sequence shown here is derived from an EMBL/GenBank/DDBJ whole genome shotgun (WGS) entry which is preliminary data.</text>
</comment>
<dbReference type="EMBL" id="JASJOS010000030">
    <property type="protein sequence ID" value="MDJ1486186.1"/>
    <property type="molecule type" value="Genomic_DNA"/>
</dbReference>
<evidence type="ECO:0000256" key="8">
    <source>
        <dbReference type="ARBA" id="ARBA00023154"/>
    </source>
</evidence>
<evidence type="ECO:0000256" key="10">
    <source>
        <dbReference type="ARBA" id="ARBA00023270"/>
    </source>
</evidence>
<evidence type="ECO:0000256" key="15">
    <source>
        <dbReference type="PIRSR" id="PIRSR001365-2"/>
    </source>
</evidence>
<accession>A0AAE3QW95</accession>
<dbReference type="Gene3D" id="3.20.20.70">
    <property type="entry name" value="Aldolase class I"/>
    <property type="match status" value="1"/>
</dbReference>
<evidence type="ECO:0000256" key="3">
    <source>
        <dbReference type="ARBA" id="ARBA00007592"/>
    </source>
</evidence>
<feature type="active site" description="Schiff-base intermediate with substrate" evidence="12 14">
    <location>
        <position position="164"/>
    </location>
</feature>
<dbReference type="InterPro" id="IPR005263">
    <property type="entry name" value="DapA"/>
</dbReference>
<keyword evidence="7 12" id="KW-0220">Diaminopimelate biosynthesis</keyword>
<comment type="caution">
    <text evidence="12">Was originally thought to be a dihydrodipicolinate synthase (DHDPS), catalyzing the condensation of (S)-aspartate-beta-semialdehyde [(S)-ASA] and pyruvate to dihydrodipicolinate (DHDP). However, it was shown in E.coli that the product of the enzymatic reaction is not dihydrodipicolinate but in fact (4S)-4-hydroxy-2,3,4,5-tetrahydro-(2S)-dipicolinic acid (HTPA), and that the consecutive dehydration reaction leading to DHDP is not spontaneous but catalyzed by DapB.</text>
</comment>
<evidence type="ECO:0000313" key="16">
    <source>
        <dbReference type="EMBL" id="MDJ1486186.1"/>
    </source>
</evidence>
<dbReference type="GO" id="GO:0019877">
    <property type="term" value="P:diaminopimelate biosynthetic process"/>
    <property type="evidence" value="ECO:0007669"/>
    <property type="project" value="UniProtKB-UniRule"/>
</dbReference>
<keyword evidence="5 12" id="KW-0963">Cytoplasm</keyword>
<keyword evidence="9 12" id="KW-0456">Lyase</keyword>
<feature type="binding site" evidence="12 15">
    <location>
        <position position="206"/>
    </location>
    <ligand>
        <name>pyruvate</name>
        <dbReference type="ChEBI" id="CHEBI:15361"/>
    </ligand>
</feature>
<dbReference type="PROSITE" id="PS00666">
    <property type="entry name" value="DHDPS_2"/>
    <property type="match status" value="1"/>
</dbReference>
<comment type="subcellular location">
    <subcellularLocation>
        <location evidence="12">Cytoplasm</location>
    </subcellularLocation>
</comment>